<gene>
    <name evidence="5" type="ORF">A3B86_02975</name>
</gene>
<dbReference type="GO" id="GO:0051156">
    <property type="term" value="P:glucose 6-phosphate metabolic process"/>
    <property type="evidence" value="ECO:0007669"/>
    <property type="project" value="TreeGrafter"/>
</dbReference>
<dbReference type="InterPro" id="IPR001672">
    <property type="entry name" value="G6P_Isomerase"/>
</dbReference>
<dbReference type="EMBL" id="MGJN01000014">
    <property type="protein sequence ID" value="OGN06835.1"/>
    <property type="molecule type" value="Genomic_DNA"/>
</dbReference>
<dbReference type="GO" id="GO:0004347">
    <property type="term" value="F:glucose-6-phosphate isomerase activity"/>
    <property type="evidence" value="ECO:0007669"/>
    <property type="project" value="UniProtKB-EC"/>
</dbReference>
<sequence>MAHKDIELVYQNTARVGDDELGAGKEKLRDYIDYLGKIYKSMDYETPESSINLSLDEKSKNVLFDKVKERRNKELKYVVVVGIGGSNLGTMALYRALRGRLDVFIHEDDPKMIFADTVSPPLLAQIVDFLNNQVKNPEEILVNMVSKSGQTTETVANFEVIYDVLKKRFGDSAKDRLMFTTAKGTKLWQLAEDKKIDVLEIPQKVSGRYSVLSPVGLFPLGLANFNIERFLEGASEVVQKCLNHDSYQNPALASAILTYSHYKQGIKIYNNFYFNPELKSLGKWYTQLMAESIGKEYDLNNQKVNTGITPIVSIGSTDLHPMAQLFFAGPRDKFTQFVYASQKDNSLVVPSELFLPELAPDISGKKIVDITNAIFEGVKIAFYKNGLPYSEIVMHEITEDTLGQYLQLKMIETMFLAKLLGVNAFDQPKVEDYKRETREILKKL</sequence>
<dbReference type="Gene3D" id="3.40.50.10490">
    <property type="entry name" value="Glucose-6-phosphate isomerase like protein, domain 1"/>
    <property type="match status" value="2"/>
</dbReference>
<comment type="catalytic activity">
    <reaction evidence="4">
        <text>alpha-D-glucose 6-phosphate = beta-D-fructose 6-phosphate</text>
        <dbReference type="Rhea" id="RHEA:11816"/>
        <dbReference type="ChEBI" id="CHEBI:57634"/>
        <dbReference type="ChEBI" id="CHEBI:58225"/>
        <dbReference type="EC" id="5.3.1.9"/>
    </reaction>
</comment>
<evidence type="ECO:0000313" key="6">
    <source>
        <dbReference type="Proteomes" id="UP000176834"/>
    </source>
</evidence>
<evidence type="ECO:0000256" key="1">
    <source>
        <dbReference type="ARBA" id="ARBA00022432"/>
    </source>
</evidence>
<dbReference type="PROSITE" id="PS51463">
    <property type="entry name" value="P_GLUCOSE_ISOMERASE_3"/>
    <property type="match status" value="1"/>
</dbReference>
<evidence type="ECO:0000313" key="5">
    <source>
        <dbReference type="EMBL" id="OGN06835.1"/>
    </source>
</evidence>
<protein>
    <recommendedName>
        <fullName evidence="4">Glucose-6-phosphate isomerase</fullName>
        <ecNumber evidence="4">5.3.1.9</ecNumber>
    </recommendedName>
</protein>
<organism evidence="5 6">
    <name type="scientific">Candidatus Yanofskybacteria bacterium RIFCSPHIGHO2_02_FULL_38_22b</name>
    <dbReference type="NCBI Taxonomy" id="1802673"/>
    <lineage>
        <taxon>Bacteria</taxon>
        <taxon>Candidatus Yanofskyibacteriota</taxon>
    </lineage>
</organism>
<name>A0A1F8F140_9BACT</name>
<dbReference type="PANTHER" id="PTHR11469">
    <property type="entry name" value="GLUCOSE-6-PHOSPHATE ISOMERASE"/>
    <property type="match status" value="1"/>
</dbReference>
<dbReference type="InterPro" id="IPR046348">
    <property type="entry name" value="SIS_dom_sf"/>
</dbReference>
<dbReference type="Proteomes" id="UP000176834">
    <property type="component" value="Unassembled WGS sequence"/>
</dbReference>
<dbReference type="InterPro" id="IPR035476">
    <property type="entry name" value="SIS_PGI_1"/>
</dbReference>
<keyword evidence="1 4" id="KW-0312">Gluconeogenesis</keyword>
<dbReference type="UniPathway" id="UPA00109">
    <property type="reaction ID" value="UER00181"/>
</dbReference>
<dbReference type="PRINTS" id="PR00662">
    <property type="entry name" value="G6PISOMERASE"/>
</dbReference>
<evidence type="ECO:0000256" key="2">
    <source>
        <dbReference type="ARBA" id="ARBA00023152"/>
    </source>
</evidence>
<dbReference type="GO" id="GO:0006094">
    <property type="term" value="P:gluconeogenesis"/>
    <property type="evidence" value="ECO:0007669"/>
    <property type="project" value="UniProtKB-KW"/>
</dbReference>
<dbReference type="GO" id="GO:0005829">
    <property type="term" value="C:cytosol"/>
    <property type="evidence" value="ECO:0007669"/>
    <property type="project" value="TreeGrafter"/>
</dbReference>
<proteinExistence type="inferred from homology"/>
<keyword evidence="2 4" id="KW-0324">Glycolysis</keyword>
<dbReference type="GO" id="GO:0006096">
    <property type="term" value="P:glycolytic process"/>
    <property type="evidence" value="ECO:0007669"/>
    <property type="project" value="UniProtKB-UniPathway"/>
</dbReference>
<comment type="caution">
    <text evidence="5">The sequence shown here is derived from an EMBL/GenBank/DDBJ whole genome shotgun (WGS) entry which is preliminary data.</text>
</comment>
<comment type="similarity">
    <text evidence="4">Belongs to the GPI family.</text>
</comment>
<keyword evidence="3 4" id="KW-0413">Isomerase</keyword>
<dbReference type="EC" id="5.3.1.9" evidence="4"/>
<dbReference type="CDD" id="cd05015">
    <property type="entry name" value="SIS_PGI_1"/>
    <property type="match status" value="1"/>
</dbReference>
<evidence type="ECO:0000256" key="3">
    <source>
        <dbReference type="ARBA" id="ARBA00023235"/>
    </source>
</evidence>
<comment type="pathway">
    <text evidence="4">Carbohydrate degradation; glycolysis; D-glyceraldehyde 3-phosphate and glycerone phosphate from D-glucose: step 2/4.</text>
</comment>
<reference evidence="5 6" key="1">
    <citation type="journal article" date="2016" name="Nat. Commun.">
        <title>Thousands of microbial genomes shed light on interconnected biogeochemical processes in an aquifer system.</title>
        <authorList>
            <person name="Anantharaman K."/>
            <person name="Brown C.T."/>
            <person name="Hug L.A."/>
            <person name="Sharon I."/>
            <person name="Castelle C.J."/>
            <person name="Probst A.J."/>
            <person name="Thomas B.C."/>
            <person name="Singh A."/>
            <person name="Wilkins M.J."/>
            <person name="Karaoz U."/>
            <person name="Brodie E.L."/>
            <person name="Williams K.H."/>
            <person name="Hubbard S.S."/>
            <person name="Banfield J.F."/>
        </authorList>
    </citation>
    <scope>NUCLEOTIDE SEQUENCE [LARGE SCALE GENOMIC DNA]</scope>
</reference>
<accession>A0A1F8F140</accession>
<dbReference type="AlphaFoldDB" id="A0A1F8F140"/>
<dbReference type="Pfam" id="PF00342">
    <property type="entry name" value="PGI"/>
    <property type="match status" value="1"/>
</dbReference>
<dbReference type="GO" id="GO:0048029">
    <property type="term" value="F:monosaccharide binding"/>
    <property type="evidence" value="ECO:0007669"/>
    <property type="project" value="TreeGrafter"/>
</dbReference>
<dbReference type="SUPFAM" id="SSF53697">
    <property type="entry name" value="SIS domain"/>
    <property type="match status" value="1"/>
</dbReference>
<dbReference type="PANTHER" id="PTHR11469:SF1">
    <property type="entry name" value="GLUCOSE-6-PHOSPHATE ISOMERASE"/>
    <property type="match status" value="1"/>
</dbReference>
<evidence type="ECO:0000256" key="4">
    <source>
        <dbReference type="RuleBase" id="RU000612"/>
    </source>
</evidence>
<dbReference type="GO" id="GO:0097367">
    <property type="term" value="F:carbohydrate derivative binding"/>
    <property type="evidence" value="ECO:0007669"/>
    <property type="project" value="InterPro"/>
</dbReference>